<evidence type="ECO:0000313" key="1">
    <source>
        <dbReference type="EMBL" id="AZS31388.1"/>
    </source>
</evidence>
<proteinExistence type="predicted"/>
<reference evidence="1 2" key="1">
    <citation type="submission" date="2018-10" db="EMBL/GenBank/DDBJ databases">
        <title>Butyricimonas faecalis sp. nov., isolated from human faeces and emended description of the genus Butyricimonas.</title>
        <authorList>
            <person name="Le Roy T."/>
            <person name="Van der Smissen P."/>
            <person name="Paquot A."/>
            <person name="Delzenne N."/>
            <person name="Muccioli G."/>
            <person name="Collet J.-F."/>
            <person name="Cani P.D."/>
        </authorList>
    </citation>
    <scope>NUCLEOTIDE SEQUENCE [LARGE SCALE GENOMIC DNA]</scope>
    <source>
        <strain evidence="1 2">H184</strain>
    </source>
</reference>
<name>A0A3Q9IS67_9BACT</name>
<accession>A0A3Q9IS67</accession>
<dbReference type="KEGG" id="buy:D8S85_18775"/>
<sequence>MKAALFFEDDQLCHLGENMGKKAIKVSTITTEDDKIISIKNSEVKNRNMNYFTQWLVECGIKMIYVSGIDEKVKRFFEQMKIIVNVKNQSDKTLLLAEITSQK</sequence>
<keyword evidence="2" id="KW-1185">Reference proteome</keyword>
<gene>
    <name evidence="1" type="ORF">D8S85_18775</name>
</gene>
<dbReference type="Proteomes" id="UP000270673">
    <property type="component" value="Chromosome"/>
</dbReference>
<dbReference type="EMBL" id="CP032819">
    <property type="protein sequence ID" value="AZS31388.1"/>
    <property type="molecule type" value="Genomic_DNA"/>
</dbReference>
<evidence type="ECO:0000313" key="2">
    <source>
        <dbReference type="Proteomes" id="UP000270673"/>
    </source>
</evidence>
<evidence type="ECO:0008006" key="3">
    <source>
        <dbReference type="Google" id="ProtNLM"/>
    </source>
</evidence>
<protein>
    <recommendedName>
        <fullName evidence="3">Dinitrogenase iron-molybdenum cofactor biosynthesis domain-containing protein</fullName>
    </recommendedName>
</protein>
<dbReference type="RefSeq" id="WP_106481977.1">
    <property type="nucleotide sequence ID" value="NZ_CP032819.1"/>
</dbReference>
<dbReference type="AlphaFoldDB" id="A0A3Q9IS67"/>
<organism evidence="1 2">
    <name type="scientific">Butyricimonas faecalis</name>
    <dbReference type="NCBI Taxonomy" id="2093856"/>
    <lineage>
        <taxon>Bacteria</taxon>
        <taxon>Pseudomonadati</taxon>
        <taxon>Bacteroidota</taxon>
        <taxon>Bacteroidia</taxon>
        <taxon>Bacteroidales</taxon>
        <taxon>Odoribacteraceae</taxon>
        <taxon>Butyricimonas</taxon>
    </lineage>
</organism>
<dbReference type="OrthoDB" id="1095357at2"/>